<dbReference type="VEuPathDB" id="ToxoDB:EPH_0061030"/>
<protein>
    <submittedName>
        <fullName evidence="3">Uncharacterized protein</fullName>
    </submittedName>
</protein>
<name>U6GZP1_9EIME</name>
<keyword evidence="4" id="KW-1185">Reference proteome</keyword>
<reference evidence="3" key="1">
    <citation type="submission" date="2013-10" db="EMBL/GenBank/DDBJ databases">
        <title>Genomic analysis of the causative agents of coccidiosis in chickens.</title>
        <authorList>
            <person name="Reid A.J."/>
            <person name="Blake D."/>
            <person name="Billington K."/>
            <person name="Browne H."/>
            <person name="Dunn M."/>
            <person name="Hung S."/>
            <person name="Kawahara F."/>
            <person name="Miranda-Saavedra D."/>
            <person name="Mourier T."/>
            <person name="Nagra H."/>
            <person name="Otto T.D."/>
            <person name="Rawlings N."/>
            <person name="Sanchez A."/>
            <person name="Sanders M."/>
            <person name="Subramaniam C."/>
            <person name="Tay Y."/>
            <person name="Dear P."/>
            <person name="Doerig C."/>
            <person name="Gruber A."/>
            <person name="Parkinson J."/>
            <person name="Shirley M."/>
            <person name="Wan K.L."/>
            <person name="Berriman M."/>
            <person name="Tomley F."/>
            <person name="Pain A."/>
        </authorList>
    </citation>
    <scope>NUCLEOTIDE SEQUENCE [LARGE SCALE GENOMIC DNA]</scope>
    <source>
        <strain evidence="3">Houghton</strain>
    </source>
</reference>
<keyword evidence="2" id="KW-0812">Transmembrane</keyword>
<reference evidence="3" key="2">
    <citation type="submission" date="2013-10" db="EMBL/GenBank/DDBJ databases">
        <authorList>
            <person name="Aslett M."/>
        </authorList>
    </citation>
    <scope>NUCLEOTIDE SEQUENCE [LARGE SCALE GENOMIC DNA]</scope>
    <source>
        <strain evidence="3">Houghton</strain>
    </source>
</reference>
<dbReference type="AlphaFoldDB" id="U6GZP1"/>
<keyword evidence="2" id="KW-1133">Transmembrane helix</keyword>
<dbReference type="Proteomes" id="UP000018201">
    <property type="component" value="Unassembled WGS sequence"/>
</dbReference>
<dbReference type="EMBL" id="HG693326">
    <property type="protein sequence ID" value="CDI85052.1"/>
    <property type="molecule type" value="Genomic_DNA"/>
</dbReference>
<evidence type="ECO:0000313" key="4">
    <source>
        <dbReference type="Proteomes" id="UP000018201"/>
    </source>
</evidence>
<gene>
    <name evidence="3" type="ORF">EPH_0061030</name>
</gene>
<organism evidence="3 4">
    <name type="scientific">Eimeria praecox</name>
    <dbReference type="NCBI Taxonomy" id="51316"/>
    <lineage>
        <taxon>Eukaryota</taxon>
        <taxon>Sar</taxon>
        <taxon>Alveolata</taxon>
        <taxon>Apicomplexa</taxon>
        <taxon>Conoidasida</taxon>
        <taxon>Coccidia</taxon>
        <taxon>Eucoccidiorida</taxon>
        <taxon>Eimeriorina</taxon>
        <taxon>Eimeriidae</taxon>
        <taxon>Eimeria</taxon>
    </lineage>
</organism>
<feature type="region of interest" description="Disordered" evidence="1">
    <location>
        <begin position="15"/>
        <end position="65"/>
    </location>
</feature>
<sequence>MQKWEAGYAAVVDEPAQPISPPLAGAQSPVAEEPMKPLIPSPPEPHEVEERNSPQVQEKGPLSAPEKPRPVVVYTMLILFVLGFAMYSFGWEVEDSDVEDEDDEIEFRSASIDVVDSPGAAHEKRTLLGGDRQSSKRGRISSFCCGFAAFVFREGAFLMIRLIWVEAGEGLSAGVSPT</sequence>
<keyword evidence="2" id="KW-0472">Membrane</keyword>
<proteinExistence type="predicted"/>
<evidence type="ECO:0000256" key="2">
    <source>
        <dbReference type="SAM" id="Phobius"/>
    </source>
</evidence>
<evidence type="ECO:0000256" key="1">
    <source>
        <dbReference type="SAM" id="MobiDB-lite"/>
    </source>
</evidence>
<evidence type="ECO:0000313" key="3">
    <source>
        <dbReference type="EMBL" id="CDI85052.1"/>
    </source>
</evidence>
<accession>U6GZP1</accession>
<feature type="transmembrane region" description="Helical" evidence="2">
    <location>
        <begin position="71"/>
        <end position="89"/>
    </location>
</feature>
<feature type="transmembrane region" description="Helical" evidence="2">
    <location>
        <begin position="140"/>
        <end position="164"/>
    </location>
</feature>